<reference evidence="2 3" key="1">
    <citation type="submission" date="2016-10" db="EMBL/GenBank/DDBJ databases">
        <authorList>
            <person name="de Groot N.N."/>
        </authorList>
    </citation>
    <scope>NUCLEOTIDE SEQUENCE [LARGE SCALE GENOMIC DNA]</scope>
    <source>
        <strain evidence="2 3">DSM 15827</strain>
    </source>
</reference>
<feature type="transmembrane region" description="Helical" evidence="1">
    <location>
        <begin position="196"/>
        <end position="214"/>
    </location>
</feature>
<dbReference type="Pfam" id="PF05975">
    <property type="entry name" value="EcsB"/>
    <property type="match status" value="1"/>
</dbReference>
<proteinExistence type="predicted"/>
<accession>A0A1H9KHZ2</accession>
<gene>
    <name evidence="2" type="ORF">SAMN05421767_1144</name>
</gene>
<organism evidence="2 3">
    <name type="scientific">Granulicatella balaenopterae</name>
    <dbReference type="NCBI Taxonomy" id="137733"/>
    <lineage>
        <taxon>Bacteria</taxon>
        <taxon>Bacillati</taxon>
        <taxon>Bacillota</taxon>
        <taxon>Bacilli</taxon>
        <taxon>Lactobacillales</taxon>
        <taxon>Carnobacteriaceae</taxon>
        <taxon>Granulicatella</taxon>
    </lineage>
</organism>
<feature type="transmembrane region" description="Helical" evidence="1">
    <location>
        <begin position="102"/>
        <end position="126"/>
    </location>
</feature>
<feature type="transmembrane region" description="Helical" evidence="1">
    <location>
        <begin position="355"/>
        <end position="375"/>
    </location>
</feature>
<keyword evidence="3" id="KW-1185">Reference proteome</keyword>
<evidence type="ECO:0000313" key="2">
    <source>
        <dbReference type="EMBL" id="SEQ98750.1"/>
    </source>
</evidence>
<keyword evidence="1" id="KW-1133">Transmembrane helix</keyword>
<feature type="transmembrane region" description="Helical" evidence="1">
    <location>
        <begin position="170"/>
        <end position="190"/>
    </location>
</feature>
<feature type="transmembrane region" description="Helical" evidence="1">
    <location>
        <begin position="62"/>
        <end position="81"/>
    </location>
</feature>
<keyword evidence="1" id="KW-0812">Transmembrane</keyword>
<dbReference type="Proteomes" id="UP000198556">
    <property type="component" value="Unassembled WGS sequence"/>
</dbReference>
<evidence type="ECO:0000256" key="1">
    <source>
        <dbReference type="SAM" id="Phobius"/>
    </source>
</evidence>
<name>A0A1H9KHZ2_9LACT</name>
<keyword evidence="1" id="KW-0472">Membrane</keyword>
<protein>
    <submittedName>
        <fullName evidence="2">Predicted ABC-type exoprotein transport system, permease component</fullName>
    </submittedName>
</protein>
<dbReference type="GO" id="GO:0016020">
    <property type="term" value="C:membrane"/>
    <property type="evidence" value="ECO:0007669"/>
    <property type="project" value="InterPro"/>
</dbReference>
<dbReference type="EMBL" id="FOGF01000014">
    <property type="protein sequence ID" value="SEQ98750.1"/>
    <property type="molecule type" value="Genomic_DNA"/>
</dbReference>
<sequence>MVMAMNAKEYWFRRSQQYHKEMLKYSRYIFNDHLMMVGIIFLGFCAVQYASFINQLIVISPLMIYGLAGCMSGLPFIGALVTLIEEADGYFLGMQVREWKKYFIYSFVYSLWLPFVLNIVILFILSPLLLKFSFITSDKLILLLILVTILKCLDLEKELFSLETAKIKHIIMNIVQAIVTYIIIIASLLSDVRVCLVLVVLLSGLMIAVFYHWYHKESLFNWQRIAVSEKVRQDKWYRFIELFVDTNNCKKTKIHSSVITKVFQRYLSLENDSPSNYLFSRTLTRVDAYNRFFGKFTAMIIICSFGISSVSLYLLFLAICLTIEAIYISSLANYHENHLLMKILNLSTTKTSNTIIRIIIRCLLIQEIICLIVIVKYIFSWIYLLYIVALNIYLLIFVKFFIFKRMNKKR</sequence>
<feature type="transmembrane region" description="Helical" evidence="1">
    <location>
        <begin position="28"/>
        <end position="50"/>
    </location>
</feature>
<feature type="transmembrane region" description="Helical" evidence="1">
    <location>
        <begin position="313"/>
        <end position="334"/>
    </location>
</feature>
<evidence type="ECO:0000313" key="3">
    <source>
        <dbReference type="Proteomes" id="UP000198556"/>
    </source>
</evidence>
<dbReference type="AlphaFoldDB" id="A0A1H9KHZ2"/>
<dbReference type="InterPro" id="IPR010288">
    <property type="entry name" value="EcsB_ABC"/>
</dbReference>
<feature type="transmembrane region" description="Helical" evidence="1">
    <location>
        <begin position="381"/>
        <end position="402"/>
    </location>
</feature>
<feature type="transmembrane region" description="Helical" evidence="1">
    <location>
        <begin position="288"/>
        <end position="307"/>
    </location>
</feature>
<dbReference type="OrthoDB" id="2447941at2"/>
<dbReference type="STRING" id="137733.SAMN05421767_1144"/>